<evidence type="ECO:0000313" key="7">
    <source>
        <dbReference type="Proteomes" id="UP000631114"/>
    </source>
</evidence>
<sequence length="385" mass="43911">MMKEVTKKEKQAGIFPESDADTYMKPAPETFDLFDDIILMAEGKIIYHGPCCDVLEFHEGCGFKCPERKGVADFLKEVISRKDQAQYWYRTDRPYNYVSTDYFIKKFQACSIGQKIDEELLNKSNRCELQKNGISFSIYSLRKLELFRACVAREWLLMKRNPFVYIFKSAQIVVVAILTMTVILRTSGDLNLEQANYCVGSSPAWLKWGFWISPLAYAEMGISANEFLAPKWNKASYGNTSIGMQTLTNRGLNFDASNYWISLVAIFGLSILFDIGYTLALTFIKVEIEDQKSTGLDDKYPTGSMITAVGERDSGRMSLPFEPLMITFQDVQYFVDTPKFLLPGYQAMKEQGDGPKRLQLLRDITGAFRPGILTALEKLVELWKE</sequence>
<dbReference type="InterPro" id="IPR043926">
    <property type="entry name" value="ABCG_dom"/>
</dbReference>
<dbReference type="InterPro" id="IPR013581">
    <property type="entry name" value="PDR_assoc"/>
</dbReference>
<keyword evidence="7" id="KW-1185">Reference proteome</keyword>
<evidence type="ECO:0000313" key="6">
    <source>
        <dbReference type="EMBL" id="KAF9593002.1"/>
    </source>
</evidence>
<feature type="transmembrane region" description="Helical" evidence="3">
    <location>
        <begin position="259"/>
        <end position="284"/>
    </location>
</feature>
<feature type="domain" description="ABC transporter family G" evidence="5">
    <location>
        <begin position="26"/>
        <end position="78"/>
    </location>
</feature>
<reference evidence="6 7" key="1">
    <citation type="submission" date="2020-10" db="EMBL/GenBank/DDBJ databases">
        <title>The Coptis chinensis genome and diversification of protoberbering-type alkaloids.</title>
        <authorList>
            <person name="Wang B."/>
            <person name="Shu S."/>
            <person name="Song C."/>
            <person name="Liu Y."/>
        </authorList>
    </citation>
    <scope>NUCLEOTIDE SEQUENCE [LARGE SCALE GENOMIC DNA]</scope>
    <source>
        <strain evidence="6">HL-2020</strain>
        <tissue evidence="6">Leaf</tissue>
    </source>
</reference>
<dbReference type="Proteomes" id="UP000631114">
    <property type="component" value="Unassembled WGS sequence"/>
</dbReference>
<name>A0A835LHT7_9MAGN</name>
<keyword evidence="2 3" id="KW-0472">Membrane</keyword>
<evidence type="ECO:0000256" key="1">
    <source>
        <dbReference type="ARBA" id="ARBA00022448"/>
    </source>
</evidence>
<feature type="domain" description="Plant PDR ABC transporter associated" evidence="4">
    <location>
        <begin position="232"/>
        <end position="285"/>
    </location>
</feature>
<comment type="caution">
    <text evidence="6">The sequence shown here is derived from an EMBL/GenBank/DDBJ whole genome shotgun (WGS) entry which is preliminary data.</text>
</comment>
<dbReference type="OrthoDB" id="66620at2759"/>
<protein>
    <submittedName>
        <fullName evidence="6">Uncharacterized protein</fullName>
    </submittedName>
</protein>
<evidence type="ECO:0000259" key="4">
    <source>
        <dbReference type="Pfam" id="PF08370"/>
    </source>
</evidence>
<dbReference type="AlphaFoldDB" id="A0A835LHT7"/>
<keyword evidence="3" id="KW-0812">Transmembrane</keyword>
<proteinExistence type="predicted"/>
<organism evidence="6 7">
    <name type="scientific">Coptis chinensis</name>
    <dbReference type="NCBI Taxonomy" id="261450"/>
    <lineage>
        <taxon>Eukaryota</taxon>
        <taxon>Viridiplantae</taxon>
        <taxon>Streptophyta</taxon>
        <taxon>Embryophyta</taxon>
        <taxon>Tracheophyta</taxon>
        <taxon>Spermatophyta</taxon>
        <taxon>Magnoliopsida</taxon>
        <taxon>Ranunculales</taxon>
        <taxon>Ranunculaceae</taxon>
        <taxon>Coptidoideae</taxon>
        <taxon>Coptis</taxon>
    </lineage>
</organism>
<evidence type="ECO:0000256" key="2">
    <source>
        <dbReference type="ARBA" id="ARBA00023136"/>
    </source>
</evidence>
<dbReference type="Pfam" id="PF19055">
    <property type="entry name" value="ABC2_membrane_7"/>
    <property type="match status" value="1"/>
</dbReference>
<dbReference type="Pfam" id="PF08370">
    <property type="entry name" value="PDR_assoc"/>
    <property type="match status" value="1"/>
</dbReference>
<dbReference type="EMBL" id="JADFTS010000008">
    <property type="protein sequence ID" value="KAF9593002.1"/>
    <property type="molecule type" value="Genomic_DNA"/>
</dbReference>
<accession>A0A835LHT7</accession>
<gene>
    <name evidence="6" type="ORF">IFM89_019729</name>
</gene>
<evidence type="ECO:0000256" key="3">
    <source>
        <dbReference type="SAM" id="Phobius"/>
    </source>
</evidence>
<keyword evidence="3" id="KW-1133">Transmembrane helix</keyword>
<dbReference type="PANTHER" id="PTHR19241">
    <property type="entry name" value="ATP-BINDING CASSETTE TRANSPORTER"/>
    <property type="match status" value="1"/>
</dbReference>
<keyword evidence="1" id="KW-0813">Transport</keyword>
<feature type="transmembrane region" description="Helical" evidence="3">
    <location>
        <begin position="163"/>
        <end position="184"/>
    </location>
</feature>
<evidence type="ECO:0000259" key="5">
    <source>
        <dbReference type="Pfam" id="PF19055"/>
    </source>
</evidence>
<dbReference type="GO" id="GO:0140359">
    <property type="term" value="F:ABC-type transporter activity"/>
    <property type="evidence" value="ECO:0007669"/>
    <property type="project" value="InterPro"/>
</dbReference>